<comment type="similarity">
    <text evidence="1">Belongs to the polysaccharide synthase family.</text>
</comment>
<evidence type="ECO:0000256" key="1">
    <source>
        <dbReference type="ARBA" id="ARBA00007430"/>
    </source>
</evidence>
<dbReference type="InterPro" id="IPR051203">
    <property type="entry name" value="Polysaccharide_Synthase-Rel"/>
</dbReference>
<feature type="transmembrane region" description="Helical" evidence="2">
    <location>
        <begin position="118"/>
        <end position="139"/>
    </location>
</feature>
<evidence type="ECO:0000313" key="4">
    <source>
        <dbReference type="EMBL" id="MBK9298573.1"/>
    </source>
</evidence>
<accession>A0A936TEQ5</accession>
<feature type="transmembrane region" description="Helical" evidence="2">
    <location>
        <begin position="30"/>
        <end position="46"/>
    </location>
</feature>
<dbReference type="PANTHER" id="PTHR43318">
    <property type="entry name" value="UDP-N-ACETYLGLUCOSAMINE 4,6-DEHYDRATASE"/>
    <property type="match status" value="1"/>
</dbReference>
<evidence type="ECO:0000313" key="5">
    <source>
        <dbReference type="Proteomes" id="UP000727993"/>
    </source>
</evidence>
<comment type="caution">
    <text evidence="4">The sequence shown here is derived from an EMBL/GenBank/DDBJ whole genome shotgun (WGS) entry which is preliminary data.</text>
</comment>
<dbReference type="SUPFAM" id="SSF51735">
    <property type="entry name" value="NAD(P)-binding Rossmann-fold domains"/>
    <property type="match status" value="1"/>
</dbReference>
<feature type="domain" description="Polysaccharide biosynthesis protein CapD-like" evidence="3">
    <location>
        <begin position="297"/>
        <end position="574"/>
    </location>
</feature>
<dbReference type="SUPFAM" id="SSF53335">
    <property type="entry name" value="S-adenosyl-L-methionine-dependent methyltransferases"/>
    <property type="match status" value="1"/>
</dbReference>
<keyword evidence="2" id="KW-0812">Transmembrane</keyword>
<dbReference type="Proteomes" id="UP000727993">
    <property type="component" value="Unassembled WGS sequence"/>
</dbReference>
<proteinExistence type="inferred from homology"/>
<dbReference type="EMBL" id="JADJZA010000009">
    <property type="protein sequence ID" value="MBK9298573.1"/>
    <property type="molecule type" value="Genomic_DNA"/>
</dbReference>
<evidence type="ECO:0000259" key="3">
    <source>
        <dbReference type="Pfam" id="PF02719"/>
    </source>
</evidence>
<feature type="transmembrane region" description="Helical" evidence="2">
    <location>
        <begin position="58"/>
        <end position="78"/>
    </location>
</feature>
<evidence type="ECO:0000256" key="2">
    <source>
        <dbReference type="SAM" id="Phobius"/>
    </source>
</evidence>
<sequence>MTSPLGPRSTAVIERLGGVHRRAVMGSLDSLAWFFAVLATSSLAFVESRKAFDVGNALLLALLAAGLQIGAGWAAGLYRKAWRAGSVEEVHRVVRAATITTIGMVLCTLLLTDARRQVAAVLLAGPLAAFIQLGVRLVLRWSGEQLRAAGNSRDGKRPALVFGAGTAGSRVIDAMLNEDSDLYPVGLLDDDRRLANLRVRSVSVHGTRADLARVTAATGAEVLVLAMPASPSEEWAAIGRDARECGLEVLNLPPVTQLFDTVTVKDFKPVSTHDLLGRDQVRTGLMDISNYLSDKRVLVTGAGGSIGSELCRQIRQFNPASLVMLDIDDTSLQELQLSLDGHGLLNNRALVIASVRDPQRMLEVFETHRPQVVFHAAALKHLPLLEQNPDEGFKTNTLGTLNVLEAAAATGVERVVNVSTDKAADPTSVLGITKRQGERLAASFADSGRPGTYLSVRFGNVLGSRGSMLPTFRRQIAAGGPVTVTDPDATRYFMTVEEACGLVIDAGAVGSSGEVLVLDMGEPVKIADVANRLANEVDPPVDVVFTGLRPGEKLHEVLLSLGEDADRPHHPLISHVPVAPFSEEECEVLCDQIREVAPGWVPAPASDGARQGAFLTLRQLAG</sequence>
<reference evidence="4 5" key="1">
    <citation type="submission" date="2020-10" db="EMBL/GenBank/DDBJ databases">
        <title>Connecting structure to function with the recovery of over 1000 high-quality activated sludge metagenome-assembled genomes encoding full-length rRNA genes using long-read sequencing.</title>
        <authorList>
            <person name="Singleton C.M."/>
            <person name="Petriglieri F."/>
            <person name="Kristensen J.M."/>
            <person name="Kirkegaard R.H."/>
            <person name="Michaelsen T.Y."/>
            <person name="Andersen M.H."/>
            <person name="Karst S.M."/>
            <person name="Dueholm M.S."/>
            <person name="Nielsen P.H."/>
            <person name="Albertsen M."/>
        </authorList>
    </citation>
    <scope>NUCLEOTIDE SEQUENCE [LARGE SCALE GENOMIC DNA]</scope>
    <source>
        <strain evidence="4">Lyne_18-Q3-R50-59_MAXAC.006</strain>
    </source>
</reference>
<dbReference type="Gene3D" id="3.40.50.720">
    <property type="entry name" value="NAD(P)-binding Rossmann-like Domain"/>
    <property type="match status" value="2"/>
</dbReference>
<name>A0A936TEQ5_9ACTN</name>
<dbReference type="AlphaFoldDB" id="A0A936TEQ5"/>
<dbReference type="Pfam" id="PF02719">
    <property type="entry name" value="Polysacc_synt_2"/>
    <property type="match status" value="1"/>
</dbReference>
<organism evidence="4 5">
    <name type="scientific">Candidatus Neomicrothrix subdominans</name>
    <dbReference type="NCBI Taxonomy" id="2954438"/>
    <lineage>
        <taxon>Bacteria</taxon>
        <taxon>Bacillati</taxon>
        <taxon>Actinomycetota</taxon>
        <taxon>Acidimicrobiia</taxon>
        <taxon>Acidimicrobiales</taxon>
        <taxon>Microthrixaceae</taxon>
        <taxon>Candidatus Neomicrothrix</taxon>
    </lineage>
</organism>
<dbReference type="InterPro" id="IPR003869">
    <property type="entry name" value="Polysac_CapD-like"/>
</dbReference>
<dbReference type="CDD" id="cd05237">
    <property type="entry name" value="UDP_invert_4-6DH_SDR_e"/>
    <property type="match status" value="1"/>
</dbReference>
<gene>
    <name evidence="4" type="ORF">IPN02_17455</name>
</gene>
<keyword evidence="2" id="KW-0472">Membrane</keyword>
<keyword evidence="2" id="KW-1133">Transmembrane helix</keyword>
<dbReference type="InterPro" id="IPR029063">
    <property type="entry name" value="SAM-dependent_MTases_sf"/>
</dbReference>
<protein>
    <submittedName>
        <fullName evidence="4">Polysaccharide biosynthesis protein</fullName>
    </submittedName>
</protein>
<dbReference type="PANTHER" id="PTHR43318:SF1">
    <property type="entry name" value="POLYSACCHARIDE BIOSYNTHESIS PROTEIN EPSC-RELATED"/>
    <property type="match status" value="1"/>
</dbReference>
<dbReference type="InterPro" id="IPR036291">
    <property type="entry name" value="NAD(P)-bd_dom_sf"/>
</dbReference>
<feature type="transmembrane region" description="Helical" evidence="2">
    <location>
        <begin position="93"/>
        <end position="111"/>
    </location>
</feature>